<reference evidence="2 3" key="1">
    <citation type="submission" date="2020-05" db="EMBL/GenBank/DDBJ databases">
        <title>Hymenobacter terrestris sp. nov. and Hymenobacter lapidiphilus sp. nov., isolated from regoliths in Antarctica.</title>
        <authorList>
            <person name="Sedlacek I."/>
            <person name="Pantucek R."/>
            <person name="Zeman M."/>
            <person name="Holochova P."/>
            <person name="Kralova S."/>
            <person name="Stankova E."/>
            <person name="Sedo O."/>
            <person name="Micenkova L."/>
            <person name="Svec P."/>
            <person name="Gupta V."/>
            <person name="Sood U."/>
            <person name="Korpole U.S."/>
            <person name="Lal R."/>
        </authorList>
    </citation>
    <scope>NUCLEOTIDE SEQUENCE [LARGE SCALE GENOMIC DNA]</scope>
    <source>
        <strain evidence="2 3">P5252</strain>
    </source>
</reference>
<dbReference type="InterPro" id="IPR007024">
    <property type="entry name" value="BLUF_domain"/>
</dbReference>
<accession>A0ABX2Q3A1</accession>
<dbReference type="EMBL" id="JABKAV010000030">
    <property type="protein sequence ID" value="NVO85448.1"/>
    <property type="molecule type" value="Genomic_DNA"/>
</dbReference>
<organism evidence="2 3">
    <name type="scientific">Hymenobacter terrestris</name>
    <dbReference type="NCBI Taxonomy" id="2748310"/>
    <lineage>
        <taxon>Bacteria</taxon>
        <taxon>Pseudomonadati</taxon>
        <taxon>Bacteroidota</taxon>
        <taxon>Cytophagia</taxon>
        <taxon>Cytophagales</taxon>
        <taxon>Hymenobacteraceae</taxon>
        <taxon>Hymenobacter</taxon>
    </lineage>
</organism>
<gene>
    <name evidence="2" type="ORF">HW556_11215</name>
</gene>
<comment type="caution">
    <text evidence="2">The sequence shown here is derived from an EMBL/GenBank/DDBJ whole genome shotgun (WGS) entry which is preliminary data.</text>
</comment>
<evidence type="ECO:0000313" key="3">
    <source>
        <dbReference type="Proteomes" id="UP000626554"/>
    </source>
</evidence>
<dbReference type="InterPro" id="IPR036046">
    <property type="entry name" value="Acylphosphatase-like_dom_sf"/>
</dbReference>
<dbReference type="PROSITE" id="PS50925">
    <property type="entry name" value="BLUF"/>
    <property type="match status" value="1"/>
</dbReference>
<dbReference type="SUPFAM" id="SSF54975">
    <property type="entry name" value="Acylphosphatase/BLUF domain-like"/>
    <property type="match status" value="1"/>
</dbReference>
<feature type="domain" description="BLUF" evidence="1">
    <location>
        <begin position="1"/>
        <end position="93"/>
    </location>
</feature>
<keyword evidence="3" id="KW-1185">Reference proteome</keyword>
<proteinExistence type="predicted"/>
<sequence length="147" mass="16397">MYHLVYTSITTVAFNPADLQQFLVWWRANNSQLGLTGILLYSSQGDIIQVLEGVQPQVEALFTKIEQDLRHRQVIKLAAGPIEQRLFGEWSMGFRMLDSAALHCLAGYANPNAPDFLAAALANADADNELLSLLREFADSRPDELPH</sequence>
<dbReference type="Gene3D" id="3.30.70.100">
    <property type="match status" value="1"/>
</dbReference>
<protein>
    <submittedName>
        <fullName evidence="2">BLUF domain-containing protein</fullName>
    </submittedName>
</protein>
<name>A0ABX2Q3A1_9BACT</name>
<dbReference type="RefSeq" id="WP_176900115.1">
    <property type="nucleotide sequence ID" value="NZ_JABKAV010000030.1"/>
</dbReference>
<evidence type="ECO:0000313" key="2">
    <source>
        <dbReference type="EMBL" id="NVO85448.1"/>
    </source>
</evidence>
<dbReference type="SMART" id="SM01034">
    <property type="entry name" value="BLUF"/>
    <property type="match status" value="1"/>
</dbReference>
<dbReference type="Pfam" id="PF04940">
    <property type="entry name" value="BLUF"/>
    <property type="match status" value="1"/>
</dbReference>
<evidence type="ECO:0000259" key="1">
    <source>
        <dbReference type="PROSITE" id="PS50925"/>
    </source>
</evidence>
<dbReference type="Proteomes" id="UP000626554">
    <property type="component" value="Unassembled WGS sequence"/>
</dbReference>